<dbReference type="Proteomes" id="UP000605253">
    <property type="component" value="Unassembled WGS sequence"/>
</dbReference>
<keyword evidence="2" id="KW-1185">Reference proteome</keyword>
<dbReference type="RefSeq" id="WP_188365805.1">
    <property type="nucleotide sequence ID" value="NZ_BAABJF010000009.1"/>
</dbReference>
<reference evidence="1" key="1">
    <citation type="journal article" date="2014" name="Int. J. Syst. Evol. Microbiol.">
        <title>Complete genome sequence of Corynebacterium casei LMG S-19264T (=DSM 44701T), isolated from a smear-ripened cheese.</title>
        <authorList>
            <consortium name="US DOE Joint Genome Institute (JGI-PGF)"/>
            <person name="Walter F."/>
            <person name="Albersmeier A."/>
            <person name="Kalinowski J."/>
            <person name="Ruckert C."/>
        </authorList>
    </citation>
    <scope>NUCLEOTIDE SEQUENCE</scope>
    <source>
        <strain evidence="1">CGMCC 1.12181</strain>
    </source>
</reference>
<sequence length="256" mass="28135">MKFNDWHDTDPEFTLSLSKADLKDRWQELHQADLAQLPSGDLLDAWLAFHNGDFAKAGKMGRGLGIKGLPVVLRCVVAYTDYVCEDDKVSTELLHDAYLYGVKLCEDSHFDMNCEFTTALTMGRYSQSISVTKALHQGMGGKIKSRLTAVLEHQPKHAEAHVAMALYHAEIINKVGATLGGITYGAKTKSALQHIEQSLSLAPTAINLIEAGNAYILLKEKDAVSKATELYQQAANLKPLDALQAMDIDFAKSQLD</sequence>
<accession>A0A917FQT1</accession>
<evidence type="ECO:0000313" key="2">
    <source>
        <dbReference type="Proteomes" id="UP000605253"/>
    </source>
</evidence>
<comment type="caution">
    <text evidence="1">The sequence shown here is derived from an EMBL/GenBank/DDBJ whole genome shotgun (WGS) entry which is preliminary data.</text>
</comment>
<name>A0A917FQT1_9GAMM</name>
<evidence type="ECO:0008006" key="3">
    <source>
        <dbReference type="Google" id="ProtNLM"/>
    </source>
</evidence>
<proteinExistence type="predicted"/>
<evidence type="ECO:0000313" key="1">
    <source>
        <dbReference type="EMBL" id="GGG00389.1"/>
    </source>
</evidence>
<protein>
    <recommendedName>
        <fullName evidence="3">Tetratricopeptide repeat protein</fullName>
    </recommendedName>
</protein>
<gene>
    <name evidence="1" type="ORF">GCM10011365_22010</name>
</gene>
<reference evidence="1" key="2">
    <citation type="submission" date="2020-09" db="EMBL/GenBank/DDBJ databases">
        <authorList>
            <person name="Sun Q."/>
            <person name="Zhou Y."/>
        </authorList>
    </citation>
    <scope>NUCLEOTIDE SEQUENCE</scope>
    <source>
        <strain evidence="1">CGMCC 1.12181</strain>
    </source>
</reference>
<dbReference type="Gene3D" id="1.25.40.10">
    <property type="entry name" value="Tetratricopeptide repeat domain"/>
    <property type="match status" value="1"/>
</dbReference>
<dbReference type="EMBL" id="BMEO01000012">
    <property type="protein sequence ID" value="GGG00389.1"/>
    <property type="molecule type" value="Genomic_DNA"/>
</dbReference>
<dbReference type="InterPro" id="IPR011990">
    <property type="entry name" value="TPR-like_helical_dom_sf"/>
</dbReference>
<dbReference type="AlphaFoldDB" id="A0A917FQT1"/>
<organism evidence="1 2">
    <name type="scientific">Marinicella pacifica</name>
    <dbReference type="NCBI Taxonomy" id="1171543"/>
    <lineage>
        <taxon>Bacteria</taxon>
        <taxon>Pseudomonadati</taxon>
        <taxon>Pseudomonadota</taxon>
        <taxon>Gammaproteobacteria</taxon>
        <taxon>Lysobacterales</taxon>
        <taxon>Marinicellaceae</taxon>
        <taxon>Marinicella</taxon>
    </lineage>
</organism>